<organism evidence="2 3">
    <name type="scientific">Beauveria bassiana D1-5</name>
    <dbReference type="NCBI Taxonomy" id="1245745"/>
    <lineage>
        <taxon>Eukaryota</taxon>
        <taxon>Fungi</taxon>
        <taxon>Dikarya</taxon>
        <taxon>Ascomycota</taxon>
        <taxon>Pezizomycotina</taxon>
        <taxon>Sordariomycetes</taxon>
        <taxon>Hypocreomycetidae</taxon>
        <taxon>Hypocreales</taxon>
        <taxon>Cordycipitaceae</taxon>
        <taxon>Beauveria</taxon>
    </lineage>
</organism>
<dbReference type="EMBL" id="ANFO01000938">
    <property type="protein sequence ID" value="KGQ05544.1"/>
    <property type="molecule type" value="Genomic_DNA"/>
</dbReference>
<evidence type="ECO:0000259" key="1">
    <source>
        <dbReference type="Pfam" id="PF13649"/>
    </source>
</evidence>
<reference evidence="2 3" key="1">
    <citation type="submission" date="2012-10" db="EMBL/GenBank/DDBJ databases">
        <title>Genome sequencing and analysis of entomopathogenic fungi Beauveria bassiana D1-5.</title>
        <authorList>
            <person name="Li Q."/>
            <person name="Wang L."/>
            <person name="Zhang Z."/>
            <person name="Wang Q."/>
            <person name="Ren J."/>
            <person name="Wang M."/>
            <person name="Xu W."/>
            <person name="Wang J."/>
            <person name="Lu Y."/>
            <person name="Du Q."/>
            <person name="Sun Z."/>
        </authorList>
    </citation>
    <scope>NUCLEOTIDE SEQUENCE [LARGE SCALE GENOMIC DNA]</scope>
    <source>
        <strain evidence="2 3">D1-5</strain>
    </source>
</reference>
<dbReference type="OrthoDB" id="540004at2759"/>
<dbReference type="HOGENOM" id="CLU_065741_0_0_1"/>
<dbReference type="InterPro" id="IPR029063">
    <property type="entry name" value="SAM-dependent_MTases_sf"/>
</dbReference>
<dbReference type="CDD" id="cd02440">
    <property type="entry name" value="AdoMet_MTases"/>
    <property type="match status" value="1"/>
</dbReference>
<name>A0A0A2VXR5_BEABA</name>
<proteinExistence type="predicted"/>
<dbReference type="Proteomes" id="UP000030106">
    <property type="component" value="Unassembled WGS sequence"/>
</dbReference>
<dbReference type="Pfam" id="PF13649">
    <property type="entry name" value="Methyltransf_25"/>
    <property type="match status" value="1"/>
</dbReference>
<accession>A0A0A2VXR5</accession>
<comment type="caution">
    <text evidence="2">The sequence shown here is derived from an EMBL/GenBank/DDBJ whole genome shotgun (WGS) entry which is preliminary data.</text>
</comment>
<dbReference type="InterPro" id="IPR041698">
    <property type="entry name" value="Methyltransf_25"/>
</dbReference>
<feature type="domain" description="Methyltransferase" evidence="1">
    <location>
        <begin position="63"/>
        <end position="158"/>
    </location>
</feature>
<sequence length="310" mass="33704">MASVDWETLNKNLWDERAPLHAASPDYKIHDFLTNPSYISSVVAFDAPLLGPLAGLRCAHLQCHIGTDTLSLARRGAASVVGLDFSSASLNEARRLAAATSSSGGDKLDFIEASVYDALRVLPNAEFDLVFTGIGALCWIPDIKEWAAVVAGLLKKGGRLFLREGHPVLWAVDDKVENGRLVVKYPYFERGGEALLLQDEGSTYVQHKEHVFEHTASAEFNHGLGEILQALLDAGLRVTGLKEHQSVPWEAIPGEMEYIGQGESPHIAAVCLNSLPRAAVPHKEEANIGRRVRPQERALAATTELYSAGH</sequence>
<protein>
    <recommendedName>
        <fullName evidence="1">Methyltransferase domain-containing protein</fullName>
    </recommendedName>
</protein>
<evidence type="ECO:0000313" key="3">
    <source>
        <dbReference type="Proteomes" id="UP000030106"/>
    </source>
</evidence>
<dbReference type="SUPFAM" id="SSF53335">
    <property type="entry name" value="S-adenosyl-L-methionine-dependent methyltransferases"/>
    <property type="match status" value="1"/>
</dbReference>
<gene>
    <name evidence="2" type="ORF">BBAD15_g9193</name>
</gene>
<evidence type="ECO:0000313" key="2">
    <source>
        <dbReference type="EMBL" id="KGQ05544.1"/>
    </source>
</evidence>
<dbReference type="Gene3D" id="3.40.50.150">
    <property type="entry name" value="Vaccinia Virus protein VP39"/>
    <property type="match status" value="1"/>
</dbReference>
<dbReference type="eggNOG" id="ENOG502SF3Q">
    <property type="taxonomic scope" value="Eukaryota"/>
</dbReference>
<dbReference type="AlphaFoldDB" id="A0A0A2VXR5"/>